<dbReference type="AlphaFoldDB" id="A0A396JGK3"/>
<dbReference type="InterPro" id="IPR046960">
    <property type="entry name" value="PPR_At4g14850-like_plant"/>
</dbReference>
<dbReference type="InterPro" id="IPR046848">
    <property type="entry name" value="E_motif"/>
</dbReference>
<dbReference type="PANTHER" id="PTHR47926:SF510">
    <property type="entry name" value="PENTATRICOPEPTIDE REPEAT-CONTAINING PROTEIN"/>
    <property type="match status" value="1"/>
</dbReference>
<dbReference type="Proteomes" id="UP000265566">
    <property type="component" value="Chromosome 2"/>
</dbReference>
<comment type="caution">
    <text evidence="2">The sequence shown here is derived from an EMBL/GenBank/DDBJ whole genome shotgun (WGS) entry which is preliminary data.</text>
</comment>
<accession>A0A396JGK3</accession>
<reference evidence="3" key="1">
    <citation type="journal article" date="2018" name="Nat. Plants">
        <title>Whole-genome landscape of Medicago truncatula symbiotic genes.</title>
        <authorList>
            <person name="Pecrix Y."/>
            <person name="Staton S.E."/>
            <person name="Sallet E."/>
            <person name="Lelandais-Briere C."/>
            <person name="Moreau S."/>
            <person name="Carrere S."/>
            <person name="Blein T."/>
            <person name="Jardinaud M.F."/>
            <person name="Latrasse D."/>
            <person name="Zouine M."/>
            <person name="Zahm M."/>
            <person name="Kreplak J."/>
            <person name="Mayjonade B."/>
            <person name="Satge C."/>
            <person name="Perez M."/>
            <person name="Cauet S."/>
            <person name="Marande W."/>
            <person name="Chantry-Darmon C."/>
            <person name="Lopez-Roques C."/>
            <person name="Bouchez O."/>
            <person name="Berard A."/>
            <person name="Debelle F."/>
            <person name="Munos S."/>
            <person name="Bendahmane A."/>
            <person name="Berges H."/>
            <person name="Niebel A."/>
            <person name="Buitink J."/>
            <person name="Frugier F."/>
            <person name="Benhamed M."/>
            <person name="Crespi M."/>
            <person name="Gouzy J."/>
            <person name="Gamas P."/>
        </authorList>
    </citation>
    <scope>NUCLEOTIDE SEQUENCE [LARGE SCALE GENOMIC DNA]</scope>
    <source>
        <strain evidence="3">cv. Jemalong A17</strain>
    </source>
</reference>
<evidence type="ECO:0000313" key="2">
    <source>
        <dbReference type="EMBL" id="RHN75495.1"/>
    </source>
</evidence>
<proteinExistence type="predicted"/>
<evidence type="ECO:0000313" key="3">
    <source>
        <dbReference type="Proteomes" id="UP000265566"/>
    </source>
</evidence>
<dbReference type="Pfam" id="PF20431">
    <property type="entry name" value="E_motif"/>
    <property type="match status" value="1"/>
</dbReference>
<gene>
    <name evidence="2" type="ORF">MtrunA17_Chr2g0321861</name>
</gene>
<protein>
    <submittedName>
        <fullName evidence="2">Putative tetratricopeptide-like helical domain-containing protein</fullName>
    </submittedName>
</protein>
<name>A0A396JGK3_MEDTR</name>
<dbReference type="GO" id="GO:0009451">
    <property type="term" value="P:RNA modification"/>
    <property type="evidence" value="ECO:0007669"/>
    <property type="project" value="InterPro"/>
</dbReference>
<feature type="compositionally biased region" description="Pro residues" evidence="1">
    <location>
        <begin position="17"/>
        <end position="34"/>
    </location>
</feature>
<dbReference type="InterPro" id="IPR011990">
    <property type="entry name" value="TPR-like_helical_dom_sf"/>
</dbReference>
<organism evidence="2 3">
    <name type="scientific">Medicago truncatula</name>
    <name type="common">Barrel medic</name>
    <name type="synonym">Medicago tribuloides</name>
    <dbReference type="NCBI Taxonomy" id="3880"/>
    <lineage>
        <taxon>Eukaryota</taxon>
        <taxon>Viridiplantae</taxon>
        <taxon>Streptophyta</taxon>
        <taxon>Embryophyta</taxon>
        <taxon>Tracheophyta</taxon>
        <taxon>Spermatophyta</taxon>
        <taxon>Magnoliopsida</taxon>
        <taxon>eudicotyledons</taxon>
        <taxon>Gunneridae</taxon>
        <taxon>Pentapetalae</taxon>
        <taxon>rosids</taxon>
        <taxon>fabids</taxon>
        <taxon>Fabales</taxon>
        <taxon>Fabaceae</taxon>
        <taxon>Papilionoideae</taxon>
        <taxon>50 kb inversion clade</taxon>
        <taxon>NPAAA clade</taxon>
        <taxon>Hologalegina</taxon>
        <taxon>IRL clade</taxon>
        <taxon>Trifolieae</taxon>
        <taxon>Medicago</taxon>
    </lineage>
</organism>
<feature type="region of interest" description="Disordered" evidence="1">
    <location>
        <begin position="1"/>
        <end position="51"/>
    </location>
</feature>
<dbReference type="Gene3D" id="1.25.40.10">
    <property type="entry name" value="Tetratricopeptide repeat domain"/>
    <property type="match status" value="1"/>
</dbReference>
<dbReference type="EMBL" id="PSQE01000002">
    <property type="protein sequence ID" value="RHN75495.1"/>
    <property type="molecule type" value="Genomic_DNA"/>
</dbReference>
<evidence type="ECO:0000256" key="1">
    <source>
        <dbReference type="SAM" id="MobiDB-lite"/>
    </source>
</evidence>
<dbReference type="Gramene" id="rna11713">
    <property type="protein sequence ID" value="RHN75495.1"/>
    <property type="gene ID" value="gene11713"/>
</dbReference>
<dbReference type="GO" id="GO:0003723">
    <property type="term" value="F:RNA binding"/>
    <property type="evidence" value="ECO:0007669"/>
    <property type="project" value="InterPro"/>
</dbReference>
<sequence>MILTTCIATPTHHPDPPKQPPQIHPPSTFSPPNNPNKNQTLSLKHKPNSNQTVSWTSSISHHCKNNNFLKAASEFIQMLEAEVEPNHITLITLLSLAGEAWDVIKKMPMMPNEVVLGSLLAACRTQGDVELAEKVMKYQVELYPGGDSNYVLFSNIYAAVGKWDGASKVRREMKERGLQKNLAFSSIEIDSGIHKFVSGDKYHEENDYIYSALELLSFELHLYGYVPDFSGKESDVDD</sequence>
<dbReference type="PANTHER" id="PTHR47926">
    <property type="entry name" value="PENTATRICOPEPTIDE REPEAT-CONTAINING PROTEIN"/>
    <property type="match status" value="1"/>
</dbReference>